<dbReference type="InterPro" id="IPR011074">
    <property type="entry name" value="CRAL/TRIO_N_dom"/>
</dbReference>
<dbReference type="Pfam" id="PF00650">
    <property type="entry name" value="CRAL_TRIO"/>
    <property type="match status" value="1"/>
</dbReference>
<reference evidence="3" key="1">
    <citation type="submission" date="2014-03" db="EMBL/GenBank/DDBJ databases">
        <title>The sialotranscriptome of Amblyomma triste, Amblyomma parvum and Amblyomma cajennense ticks, uncovered by 454-based RNA-seq.</title>
        <authorList>
            <person name="Garcia G.R."/>
            <person name="Gardinassi L.G."/>
            <person name="Ribeiro J.M."/>
            <person name="Anatriello E."/>
            <person name="Ferreira B.R."/>
            <person name="Moreira H.N."/>
            <person name="Mafra C."/>
            <person name="Olegario M.M."/>
            <person name="Szabo P.J."/>
            <person name="Miranda-Santos I.K."/>
            <person name="Maruyama S.R."/>
        </authorList>
    </citation>
    <scope>NUCLEOTIDE SEQUENCE</scope>
    <source>
        <strain evidence="3">Mato Grasso do Sul</strain>
        <tissue evidence="3">Salivary glands</tissue>
    </source>
</reference>
<dbReference type="PANTHER" id="PTHR10174:SF130">
    <property type="entry name" value="ALPHA-TOCOPHEROL TRANSFER PROTEIN-LIKE"/>
    <property type="match status" value="1"/>
</dbReference>
<evidence type="ECO:0000256" key="1">
    <source>
        <dbReference type="SAM" id="MobiDB-lite"/>
    </source>
</evidence>
<dbReference type="GO" id="GO:0016020">
    <property type="term" value="C:membrane"/>
    <property type="evidence" value="ECO:0007669"/>
    <property type="project" value="TreeGrafter"/>
</dbReference>
<dbReference type="SUPFAM" id="SSF52087">
    <property type="entry name" value="CRAL/TRIO domain"/>
    <property type="match status" value="1"/>
</dbReference>
<dbReference type="CDD" id="cd00170">
    <property type="entry name" value="SEC14"/>
    <property type="match status" value="1"/>
</dbReference>
<proteinExistence type="evidence at transcript level"/>
<dbReference type="AlphaFoldDB" id="A0A023GKA6"/>
<accession>A0A023GKA6</accession>
<dbReference type="PROSITE" id="PS50191">
    <property type="entry name" value="CRAL_TRIO"/>
    <property type="match status" value="1"/>
</dbReference>
<dbReference type="GO" id="GO:1902936">
    <property type="term" value="F:phosphatidylinositol bisphosphate binding"/>
    <property type="evidence" value="ECO:0007669"/>
    <property type="project" value="TreeGrafter"/>
</dbReference>
<dbReference type="PRINTS" id="PR00180">
    <property type="entry name" value="CRETINALDHBP"/>
</dbReference>
<feature type="domain" description="CRAL-TRIO" evidence="2">
    <location>
        <begin position="93"/>
        <end position="255"/>
    </location>
</feature>
<evidence type="ECO:0000259" key="2">
    <source>
        <dbReference type="PROSITE" id="PS50191"/>
    </source>
</evidence>
<dbReference type="InterPro" id="IPR036273">
    <property type="entry name" value="CRAL/TRIO_N_dom_sf"/>
</dbReference>
<dbReference type="Gene3D" id="1.20.5.1200">
    <property type="entry name" value="Alpha-tocopherol transfer"/>
    <property type="match status" value="1"/>
</dbReference>
<dbReference type="EMBL" id="GBBM01001960">
    <property type="protein sequence ID" value="JAC33458.1"/>
    <property type="molecule type" value="mRNA"/>
</dbReference>
<protein>
    <recommendedName>
        <fullName evidence="2">CRAL-TRIO domain-containing protein</fullName>
    </recommendedName>
</protein>
<dbReference type="SUPFAM" id="SSF46938">
    <property type="entry name" value="CRAL/TRIO N-terminal domain"/>
    <property type="match status" value="1"/>
</dbReference>
<dbReference type="InterPro" id="IPR036865">
    <property type="entry name" value="CRAL-TRIO_dom_sf"/>
</dbReference>
<dbReference type="Gene3D" id="1.10.8.20">
    <property type="entry name" value="N-terminal domain of phosphatidylinositol transfer protein sec14p"/>
    <property type="match status" value="1"/>
</dbReference>
<dbReference type="PANTHER" id="PTHR10174">
    <property type="entry name" value="ALPHA-TOCOPHEROL TRANSFER PROTEIN-RELATED"/>
    <property type="match status" value="1"/>
</dbReference>
<dbReference type="Gene3D" id="3.40.525.10">
    <property type="entry name" value="CRAL-TRIO lipid binding domain"/>
    <property type="match status" value="1"/>
</dbReference>
<feature type="non-terminal residue" evidence="3">
    <location>
        <position position="1"/>
    </location>
</feature>
<dbReference type="InterPro" id="IPR001251">
    <property type="entry name" value="CRAL-TRIO_dom"/>
</dbReference>
<dbReference type="SMART" id="SM01100">
    <property type="entry name" value="CRAL_TRIO_N"/>
    <property type="match status" value="1"/>
</dbReference>
<organism evidence="3">
    <name type="scientific">Amblyomma triste</name>
    <name type="common">Neotropical tick</name>
    <dbReference type="NCBI Taxonomy" id="251400"/>
    <lineage>
        <taxon>Eukaryota</taxon>
        <taxon>Metazoa</taxon>
        <taxon>Ecdysozoa</taxon>
        <taxon>Arthropoda</taxon>
        <taxon>Chelicerata</taxon>
        <taxon>Arachnida</taxon>
        <taxon>Acari</taxon>
        <taxon>Parasitiformes</taxon>
        <taxon>Ixodida</taxon>
        <taxon>Ixodoidea</taxon>
        <taxon>Ixodidae</taxon>
        <taxon>Amblyomminae</taxon>
        <taxon>Amblyomma</taxon>
    </lineage>
</organism>
<sequence>SSAASSSPDLDKVAETELGETTESKERCLSRLRQMIAGDEALDCPTDNKFLIKFLRARKYREEEAFKTIQKYFRVKRSSEEFFKDLSPATAPLSTVLADNRLMMVSKEKDPEGRTVGVIRIGLWNTGICSLMDLARVALIVAECTLLDEETQIRGVVCVFDLKDMPIMHMTHFTPVFIKKVAHLIQDCYPVRIKAIYVINNPPAYEIIFAAVKPFLKSKLLQRIFFTGHDLSKLHGVIPDDVIPAEYGGTHEDFDYSSMQKEVESKSAYFEYINQFGYHSKEQNCEYTKL</sequence>
<feature type="region of interest" description="Disordered" evidence="1">
    <location>
        <begin position="1"/>
        <end position="21"/>
    </location>
</feature>
<dbReference type="SMART" id="SM00516">
    <property type="entry name" value="SEC14"/>
    <property type="match status" value="1"/>
</dbReference>
<name>A0A023GKA6_AMBTT</name>
<evidence type="ECO:0000313" key="3">
    <source>
        <dbReference type="EMBL" id="JAC33458.1"/>
    </source>
</evidence>